<dbReference type="InterPro" id="IPR021137">
    <property type="entry name" value="Ribosomal_bL35-like"/>
</dbReference>
<dbReference type="FunFam" id="4.10.410.60:FF:000001">
    <property type="entry name" value="50S ribosomal protein L35"/>
    <property type="match status" value="1"/>
</dbReference>
<dbReference type="GO" id="GO:0006412">
    <property type="term" value="P:translation"/>
    <property type="evidence" value="ECO:0007669"/>
    <property type="project" value="UniProtKB-UniRule"/>
</dbReference>
<comment type="similarity">
    <text evidence="1 5 6">Belongs to the bacterial ribosomal protein bL35 family.</text>
</comment>
<proteinExistence type="inferred from homology"/>
<dbReference type="EMBL" id="DVJO01000204">
    <property type="protein sequence ID" value="HIS83786.1"/>
    <property type="molecule type" value="Genomic_DNA"/>
</dbReference>
<gene>
    <name evidence="5 7" type="primary">rpmI</name>
    <name evidence="7" type="ORF">IAD41_09315</name>
</gene>
<dbReference type="AlphaFoldDB" id="A0A9D1FYH3"/>
<dbReference type="PANTHER" id="PTHR33343:SF1">
    <property type="entry name" value="LARGE RIBOSOMAL SUBUNIT PROTEIN BL35M"/>
    <property type="match status" value="1"/>
</dbReference>
<dbReference type="NCBIfam" id="TIGR00001">
    <property type="entry name" value="rpmI_bact"/>
    <property type="match status" value="1"/>
</dbReference>
<dbReference type="InterPro" id="IPR018265">
    <property type="entry name" value="Ribosomal_bL35_CS"/>
</dbReference>
<dbReference type="InterPro" id="IPR001706">
    <property type="entry name" value="Ribosomal_bL35"/>
</dbReference>
<accession>A0A9D1FYH3</accession>
<dbReference type="Gene3D" id="4.10.410.60">
    <property type="match status" value="1"/>
</dbReference>
<evidence type="ECO:0000313" key="7">
    <source>
        <dbReference type="EMBL" id="HIS83786.1"/>
    </source>
</evidence>
<dbReference type="PANTHER" id="PTHR33343">
    <property type="entry name" value="54S RIBOSOMAL PROTEIN BL35M"/>
    <property type="match status" value="1"/>
</dbReference>
<reference evidence="7" key="2">
    <citation type="journal article" date="2021" name="PeerJ">
        <title>Extensive microbial diversity within the chicken gut microbiome revealed by metagenomics and culture.</title>
        <authorList>
            <person name="Gilroy R."/>
            <person name="Ravi A."/>
            <person name="Getino M."/>
            <person name="Pursley I."/>
            <person name="Horton D.L."/>
            <person name="Alikhan N.F."/>
            <person name="Baker D."/>
            <person name="Gharbi K."/>
            <person name="Hall N."/>
            <person name="Watson M."/>
            <person name="Adriaenssens E.M."/>
            <person name="Foster-Nyarko E."/>
            <person name="Jarju S."/>
            <person name="Secka A."/>
            <person name="Antonio M."/>
            <person name="Oren A."/>
            <person name="Chaudhuri R.R."/>
            <person name="La Ragione R."/>
            <person name="Hildebrand F."/>
            <person name="Pallen M.J."/>
        </authorList>
    </citation>
    <scope>NUCLEOTIDE SEQUENCE</scope>
    <source>
        <strain evidence="7">CHK152-2994</strain>
    </source>
</reference>
<dbReference type="SUPFAM" id="SSF143034">
    <property type="entry name" value="L35p-like"/>
    <property type="match status" value="1"/>
</dbReference>
<dbReference type="InterPro" id="IPR037229">
    <property type="entry name" value="Ribosomal_bL35_sf"/>
</dbReference>
<evidence type="ECO:0000256" key="5">
    <source>
        <dbReference type="HAMAP-Rule" id="MF_00514"/>
    </source>
</evidence>
<evidence type="ECO:0000256" key="1">
    <source>
        <dbReference type="ARBA" id="ARBA00006598"/>
    </source>
</evidence>
<evidence type="ECO:0000313" key="8">
    <source>
        <dbReference type="Proteomes" id="UP000824139"/>
    </source>
</evidence>
<reference evidence="7" key="1">
    <citation type="submission" date="2020-10" db="EMBL/GenBank/DDBJ databases">
        <authorList>
            <person name="Gilroy R."/>
        </authorList>
    </citation>
    <scope>NUCLEOTIDE SEQUENCE</scope>
    <source>
        <strain evidence="7">CHK152-2994</strain>
    </source>
</reference>
<name>A0A9D1FYH3_9BACT</name>
<keyword evidence="2 5" id="KW-0689">Ribosomal protein</keyword>
<evidence type="ECO:0000256" key="3">
    <source>
        <dbReference type="ARBA" id="ARBA00023274"/>
    </source>
</evidence>
<dbReference type="Pfam" id="PF01632">
    <property type="entry name" value="Ribosomal_L35p"/>
    <property type="match status" value="1"/>
</dbReference>
<dbReference type="GO" id="GO:0003735">
    <property type="term" value="F:structural constituent of ribosome"/>
    <property type="evidence" value="ECO:0007669"/>
    <property type="project" value="InterPro"/>
</dbReference>
<evidence type="ECO:0000256" key="2">
    <source>
        <dbReference type="ARBA" id="ARBA00022980"/>
    </source>
</evidence>
<dbReference type="GO" id="GO:0022625">
    <property type="term" value="C:cytosolic large ribosomal subunit"/>
    <property type="evidence" value="ECO:0007669"/>
    <property type="project" value="TreeGrafter"/>
</dbReference>
<dbReference type="Proteomes" id="UP000824139">
    <property type="component" value="Unassembled WGS sequence"/>
</dbReference>
<dbReference type="HAMAP" id="MF_00514">
    <property type="entry name" value="Ribosomal_bL35"/>
    <property type="match status" value="1"/>
</dbReference>
<comment type="caution">
    <text evidence="7">The sequence shown here is derived from an EMBL/GenBank/DDBJ whole genome shotgun (WGS) entry which is preliminary data.</text>
</comment>
<dbReference type="PROSITE" id="PS00936">
    <property type="entry name" value="RIBOSOMAL_L35"/>
    <property type="match status" value="1"/>
</dbReference>
<evidence type="ECO:0000256" key="6">
    <source>
        <dbReference type="RuleBase" id="RU000568"/>
    </source>
</evidence>
<evidence type="ECO:0000256" key="4">
    <source>
        <dbReference type="ARBA" id="ARBA00071664"/>
    </source>
</evidence>
<protein>
    <recommendedName>
        <fullName evidence="4 5">Large ribosomal subunit protein bL35</fullName>
    </recommendedName>
</protein>
<dbReference type="PRINTS" id="PR00064">
    <property type="entry name" value="RIBOSOMALL35"/>
</dbReference>
<organism evidence="7 8">
    <name type="scientific">Candidatus Scatenecus faecavium</name>
    <dbReference type="NCBI Taxonomy" id="2840915"/>
    <lineage>
        <taxon>Bacteria</taxon>
        <taxon>Candidatus Scatenecus</taxon>
    </lineage>
</organism>
<keyword evidence="3 5" id="KW-0687">Ribonucleoprotein</keyword>
<sequence>MPKMKTHRSAAKRYKVTATGKITRRKAGIGHLLQHKSSSRKRRLFSVEQISDAQVKLVSHELPYKKYSR</sequence>